<dbReference type="Proteomes" id="UP000313359">
    <property type="component" value="Unassembled WGS sequence"/>
</dbReference>
<dbReference type="OrthoDB" id="3194625at2759"/>
<evidence type="ECO:0000256" key="1">
    <source>
        <dbReference type="SAM" id="MobiDB-lite"/>
    </source>
</evidence>
<feature type="transmembrane region" description="Helical" evidence="2">
    <location>
        <begin position="266"/>
        <end position="287"/>
    </location>
</feature>
<feature type="compositionally biased region" description="Polar residues" evidence="1">
    <location>
        <begin position="204"/>
        <end position="223"/>
    </location>
</feature>
<keyword evidence="2" id="KW-0812">Transmembrane</keyword>
<dbReference type="CDD" id="cd12087">
    <property type="entry name" value="TM_EGFR-like"/>
    <property type="match status" value="1"/>
</dbReference>
<feature type="compositionally biased region" description="Polar residues" evidence="1">
    <location>
        <begin position="334"/>
        <end position="349"/>
    </location>
</feature>
<accession>A0A5C2SHV8</accession>
<evidence type="ECO:0000313" key="3">
    <source>
        <dbReference type="EMBL" id="RPD62847.1"/>
    </source>
</evidence>
<feature type="compositionally biased region" description="Low complexity" evidence="1">
    <location>
        <begin position="40"/>
        <end position="120"/>
    </location>
</feature>
<dbReference type="STRING" id="1328759.A0A5C2SHV8"/>
<keyword evidence="2" id="KW-0472">Membrane</keyword>
<keyword evidence="4" id="KW-1185">Reference proteome</keyword>
<feature type="compositionally biased region" description="Pro residues" evidence="1">
    <location>
        <begin position="121"/>
        <end position="157"/>
    </location>
</feature>
<sequence>MDAFCNGSGCSLVKRRRVYPRQTPSITVVATSFSGTESQPGTSAAAGATSGASSVATTSAPSAPTGRQDPSDAASDVSGSSQSDSNGSSANSDASGNASQPPSSNPPSSGQSSQPTSQPSSDPPSSNPPTSPPSSKPTSQPPSSDPTSPPTSDPPSSSPSSISSSSDPPSSASSDASASSSSESSSSSSPTASSSSPITSPTSLPTALVSNSTTQPPTSSGSFQTTITSAIATTVINGTTSTLFTTIPTTLSQNDNDNSSATKRDIIAGSVSGAAFIILVTALFLFYRRHQHKKLSFFKRLQPKPRTRLLDGEDMDDYDMGPPMARYTDYPASVASSHTHSRSATNANPSPTPGRSPLSRDFHDASPGPSIMGNPMDPHRAGTPSDLPPGAAAPHLMGVRAESGSIFREAVWPPPGQPSALVDPLVKASSAVDLSRIVDDVMGPSGSGSAAAGRVPPTAFRSGGGGHGSTASLIGDDPFASLSTLTVTDSPRHSQYGSGSTTAHSRETSDSPLLARFKPPSDSAPATHSTPGFFESRLRRDAPEPPGSPMPAGQIGPLFVTNMGPLSPTSTISHGHGAPGSPSETAVKQALGQAPSPVSPPTATAPRNWLERSPKKPMRPSLDDGGVDVTDVTSDGHGVGQAM</sequence>
<evidence type="ECO:0000256" key="2">
    <source>
        <dbReference type="SAM" id="Phobius"/>
    </source>
</evidence>
<dbReference type="AlphaFoldDB" id="A0A5C2SHV8"/>
<feature type="compositionally biased region" description="Polar residues" evidence="1">
    <location>
        <begin position="30"/>
        <end position="39"/>
    </location>
</feature>
<feature type="compositionally biased region" description="Polar residues" evidence="1">
    <location>
        <begin position="487"/>
        <end position="503"/>
    </location>
</feature>
<feature type="region of interest" description="Disordered" evidence="1">
    <location>
        <begin position="30"/>
        <end position="223"/>
    </location>
</feature>
<gene>
    <name evidence="3" type="ORF">L227DRAFT_438171</name>
</gene>
<protein>
    <recommendedName>
        <fullName evidence="5">REJ domain-containing protein</fullName>
    </recommendedName>
</protein>
<feature type="region of interest" description="Disordered" evidence="1">
    <location>
        <begin position="487"/>
        <end position="643"/>
    </location>
</feature>
<reference evidence="3" key="1">
    <citation type="journal article" date="2018" name="Genome Biol. Evol.">
        <title>Genomics and development of Lentinus tigrinus, a white-rot wood-decaying mushroom with dimorphic fruiting bodies.</title>
        <authorList>
            <person name="Wu B."/>
            <person name="Xu Z."/>
            <person name="Knudson A."/>
            <person name="Carlson A."/>
            <person name="Chen N."/>
            <person name="Kovaka S."/>
            <person name="LaButti K."/>
            <person name="Lipzen A."/>
            <person name="Pennachio C."/>
            <person name="Riley R."/>
            <person name="Schakwitz W."/>
            <person name="Umezawa K."/>
            <person name="Ohm R.A."/>
            <person name="Grigoriev I.V."/>
            <person name="Nagy L.G."/>
            <person name="Gibbons J."/>
            <person name="Hibbett D."/>
        </authorList>
    </citation>
    <scope>NUCLEOTIDE SEQUENCE [LARGE SCALE GENOMIC DNA]</scope>
    <source>
        <strain evidence="3">ALCF2SS1-6</strain>
    </source>
</reference>
<evidence type="ECO:0000313" key="4">
    <source>
        <dbReference type="Proteomes" id="UP000313359"/>
    </source>
</evidence>
<feature type="compositionally biased region" description="Low complexity" evidence="1">
    <location>
        <begin position="158"/>
        <end position="203"/>
    </location>
</feature>
<keyword evidence="2" id="KW-1133">Transmembrane helix</keyword>
<proteinExistence type="predicted"/>
<dbReference type="EMBL" id="ML122258">
    <property type="protein sequence ID" value="RPD62847.1"/>
    <property type="molecule type" value="Genomic_DNA"/>
</dbReference>
<name>A0A5C2SHV8_9APHY</name>
<evidence type="ECO:0008006" key="5">
    <source>
        <dbReference type="Google" id="ProtNLM"/>
    </source>
</evidence>
<organism evidence="3 4">
    <name type="scientific">Lentinus tigrinus ALCF2SS1-6</name>
    <dbReference type="NCBI Taxonomy" id="1328759"/>
    <lineage>
        <taxon>Eukaryota</taxon>
        <taxon>Fungi</taxon>
        <taxon>Dikarya</taxon>
        <taxon>Basidiomycota</taxon>
        <taxon>Agaricomycotina</taxon>
        <taxon>Agaricomycetes</taxon>
        <taxon>Polyporales</taxon>
        <taxon>Polyporaceae</taxon>
        <taxon>Lentinus</taxon>
    </lineage>
</organism>
<feature type="region of interest" description="Disordered" evidence="1">
    <location>
        <begin position="308"/>
        <end position="394"/>
    </location>
</feature>
<feature type="compositionally biased region" description="Low complexity" evidence="1">
    <location>
        <begin position="623"/>
        <end position="636"/>
    </location>
</feature>
<feature type="region of interest" description="Disordered" evidence="1">
    <location>
        <begin position="446"/>
        <end position="475"/>
    </location>
</feature>